<feature type="chain" id="PRO_5015445408" description="ATP synthase subunit b" evidence="16">
    <location>
        <begin position="21"/>
        <end position="188"/>
    </location>
</feature>
<dbReference type="GO" id="GO:0005886">
    <property type="term" value="C:plasma membrane"/>
    <property type="evidence" value="ECO:0007669"/>
    <property type="project" value="UniProtKB-SubCell"/>
</dbReference>
<evidence type="ECO:0000256" key="1">
    <source>
        <dbReference type="ARBA" id="ARBA00005513"/>
    </source>
</evidence>
<dbReference type="HAMAP" id="MF_01398">
    <property type="entry name" value="ATP_synth_b_bprime"/>
    <property type="match status" value="1"/>
</dbReference>
<evidence type="ECO:0000256" key="7">
    <source>
        <dbReference type="ARBA" id="ARBA00023065"/>
    </source>
</evidence>
<dbReference type="NCBIfam" id="NF009989">
    <property type="entry name" value="PRK13455.1"/>
    <property type="match status" value="1"/>
</dbReference>
<dbReference type="InterPro" id="IPR050059">
    <property type="entry name" value="ATP_synthase_B_chain"/>
</dbReference>
<keyword evidence="13" id="KW-1003">Cell membrane</keyword>
<dbReference type="Proteomes" id="UP000238801">
    <property type="component" value="Unassembled WGS sequence"/>
</dbReference>
<keyword evidence="16" id="KW-0732">Signal</keyword>
<keyword evidence="3 13" id="KW-0138">CF(0)</keyword>
<evidence type="ECO:0000256" key="5">
    <source>
        <dbReference type="ARBA" id="ARBA00022781"/>
    </source>
</evidence>
<protein>
    <recommendedName>
        <fullName evidence="13">ATP synthase subunit b</fullName>
    </recommendedName>
    <alternativeName>
        <fullName evidence="13">ATP synthase F(0) sector subunit b</fullName>
    </alternativeName>
    <alternativeName>
        <fullName evidence="13">ATPase subunit I</fullName>
    </alternativeName>
    <alternativeName>
        <fullName evidence="13">F-type ATPase subunit b</fullName>
        <shortName evidence="13">F-ATPase subunit b</shortName>
    </alternativeName>
</protein>
<keyword evidence="8 13" id="KW-0472">Membrane</keyword>
<keyword evidence="15" id="KW-0175">Coiled coil</keyword>
<comment type="function">
    <text evidence="11">Component of the F(0) channel, it forms part of the peripheral stalk, linking F(1) to F(0). The b'-subunit is a diverged and duplicated form of b found in plants and photosynthetic bacteria.</text>
</comment>
<dbReference type="EMBL" id="PVTT01000002">
    <property type="protein sequence ID" value="PRY93552.1"/>
    <property type="molecule type" value="Genomic_DNA"/>
</dbReference>
<keyword evidence="7 13" id="KW-0406">Ion transport</keyword>
<dbReference type="AlphaFoldDB" id="A0A2T0X3M9"/>
<evidence type="ECO:0000256" key="12">
    <source>
        <dbReference type="ARBA" id="ARBA00037847"/>
    </source>
</evidence>
<accession>A0A2T0X3M9</accession>
<dbReference type="GO" id="GO:0046933">
    <property type="term" value="F:proton-transporting ATP synthase activity, rotational mechanism"/>
    <property type="evidence" value="ECO:0007669"/>
    <property type="project" value="UniProtKB-UniRule"/>
</dbReference>
<evidence type="ECO:0000256" key="9">
    <source>
        <dbReference type="ARBA" id="ARBA00023310"/>
    </source>
</evidence>
<sequence>MTRFPIPVAMTFLAATPALAAGDYGFFSFRNTDFIVLIGFLVFLGILLYFKVPSTVAGLLDKRAAGIRSDLDEARGLRDEAQTLLASYERKQREVEEQAGRIVKNARAEAETAAEEARAELERAVARRLAGAEEQIASAEAAAVAEVKNRAIEVATRAAAAVIAERMDAQRADALIDDSIRTVGAKLH</sequence>
<evidence type="ECO:0000256" key="8">
    <source>
        <dbReference type="ARBA" id="ARBA00023136"/>
    </source>
</evidence>
<evidence type="ECO:0000256" key="3">
    <source>
        <dbReference type="ARBA" id="ARBA00022547"/>
    </source>
</evidence>
<feature type="coiled-coil region" evidence="15">
    <location>
        <begin position="71"/>
        <end position="142"/>
    </location>
</feature>
<keyword evidence="2 13" id="KW-0813">Transport</keyword>
<evidence type="ECO:0000256" key="10">
    <source>
        <dbReference type="ARBA" id="ARBA00025198"/>
    </source>
</evidence>
<feature type="signal peptide" evidence="16">
    <location>
        <begin position="1"/>
        <end position="20"/>
    </location>
</feature>
<dbReference type="OrthoDB" id="8479836at2"/>
<dbReference type="Pfam" id="PF00430">
    <property type="entry name" value="ATP-synt_B"/>
    <property type="match status" value="1"/>
</dbReference>
<name>A0A2T0X3M9_9RHOB</name>
<evidence type="ECO:0000256" key="13">
    <source>
        <dbReference type="HAMAP-Rule" id="MF_01398"/>
    </source>
</evidence>
<evidence type="ECO:0000256" key="6">
    <source>
        <dbReference type="ARBA" id="ARBA00022989"/>
    </source>
</evidence>
<evidence type="ECO:0000256" key="16">
    <source>
        <dbReference type="SAM" id="SignalP"/>
    </source>
</evidence>
<keyword evidence="6 13" id="KW-1133">Transmembrane helix</keyword>
<dbReference type="PANTHER" id="PTHR33445">
    <property type="entry name" value="ATP SYNTHASE SUBUNIT B', CHLOROPLASTIC"/>
    <property type="match status" value="1"/>
</dbReference>
<reference evidence="17 18" key="1">
    <citation type="submission" date="2018-03" db="EMBL/GenBank/DDBJ databases">
        <title>Genomic Encyclopedia of Archaeal and Bacterial Type Strains, Phase II (KMG-II): from individual species to whole genera.</title>
        <authorList>
            <person name="Goeker M."/>
        </authorList>
    </citation>
    <scope>NUCLEOTIDE SEQUENCE [LARGE SCALE GENOMIC DNA]</scope>
    <source>
        <strain evidence="17 18">DSM 29318</strain>
    </source>
</reference>
<dbReference type="CDD" id="cd06503">
    <property type="entry name" value="ATP-synt_Fo_b"/>
    <property type="match status" value="1"/>
</dbReference>
<comment type="subcellular location">
    <subcellularLocation>
        <location evidence="13">Cell membrane</location>
        <topology evidence="13">Single-pass membrane protein</topology>
    </subcellularLocation>
    <subcellularLocation>
        <location evidence="12">Endomembrane system</location>
        <topology evidence="12">Single-pass membrane protein</topology>
    </subcellularLocation>
</comment>
<dbReference type="GO" id="GO:0046961">
    <property type="term" value="F:proton-transporting ATPase activity, rotational mechanism"/>
    <property type="evidence" value="ECO:0007669"/>
    <property type="project" value="TreeGrafter"/>
</dbReference>
<comment type="caution">
    <text evidence="17">The sequence shown here is derived from an EMBL/GenBank/DDBJ whole genome shotgun (WGS) entry which is preliminary data.</text>
</comment>
<keyword evidence="18" id="KW-1185">Reference proteome</keyword>
<evidence type="ECO:0000256" key="4">
    <source>
        <dbReference type="ARBA" id="ARBA00022692"/>
    </source>
</evidence>
<evidence type="ECO:0000256" key="15">
    <source>
        <dbReference type="SAM" id="Coils"/>
    </source>
</evidence>
<comment type="similarity">
    <text evidence="1 13 14">Belongs to the ATPase B chain family.</text>
</comment>
<comment type="function">
    <text evidence="10 13">F(1)F(0) ATP synthase produces ATP from ADP in the presence of a proton or sodium gradient. F-type ATPases consist of two structural domains, F(1) containing the extramembraneous catalytic core and F(0) containing the membrane proton channel, linked together by a central stalk and a peripheral stalk. During catalysis, ATP synthesis in the catalytic domain of F(1) is coupled via a rotary mechanism of the central stalk subunits to proton translocation.</text>
</comment>
<keyword evidence="4 13" id="KW-0812">Transmembrane</keyword>
<comment type="subunit">
    <text evidence="13">F-type ATPases have 2 components, F(1) - the catalytic core - and F(0) - the membrane proton channel. F(1) has five subunits: alpha(3), beta(3), gamma(1), delta(1), epsilon(1). F(0) has three main subunits: a(1), b(2) and c(10-14). The alpha and beta chains form an alternating ring which encloses part of the gamma chain. F(1) is attached to F(0) by a central stalk formed by the gamma and epsilon chains, while a peripheral stalk is formed by the delta and b chains.</text>
</comment>
<dbReference type="InterPro" id="IPR002146">
    <property type="entry name" value="ATP_synth_b/b'su_bac/chlpt"/>
</dbReference>
<evidence type="ECO:0000313" key="18">
    <source>
        <dbReference type="Proteomes" id="UP000238801"/>
    </source>
</evidence>
<gene>
    <name evidence="13" type="primary">atpF</name>
    <name evidence="17" type="ORF">BCF33_2425</name>
</gene>
<dbReference type="GO" id="GO:0045259">
    <property type="term" value="C:proton-transporting ATP synthase complex"/>
    <property type="evidence" value="ECO:0007669"/>
    <property type="project" value="UniProtKB-KW"/>
</dbReference>
<keyword evidence="9 13" id="KW-0066">ATP synthesis</keyword>
<evidence type="ECO:0000313" key="17">
    <source>
        <dbReference type="EMBL" id="PRY93552.1"/>
    </source>
</evidence>
<dbReference type="PANTHER" id="PTHR33445:SF1">
    <property type="entry name" value="ATP SYNTHASE SUBUNIT B"/>
    <property type="match status" value="1"/>
</dbReference>
<dbReference type="GO" id="GO:0012505">
    <property type="term" value="C:endomembrane system"/>
    <property type="evidence" value="ECO:0007669"/>
    <property type="project" value="UniProtKB-SubCell"/>
</dbReference>
<organism evidence="17 18">
    <name type="scientific">Hasllibacter halocynthiae</name>
    <dbReference type="NCBI Taxonomy" id="595589"/>
    <lineage>
        <taxon>Bacteria</taxon>
        <taxon>Pseudomonadati</taxon>
        <taxon>Pseudomonadota</taxon>
        <taxon>Alphaproteobacteria</taxon>
        <taxon>Rhodobacterales</taxon>
        <taxon>Roseobacteraceae</taxon>
        <taxon>Hasllibacter</taxon>
    </lineage>
</organism>
<dbReference type="RefSeq" id="WP_106161137.1">
    <property type="nucleotide sequence ID" value="NZ_PVTT01000002.1"/>
</dbReference>
<evidence type="ECO:0000256" key="14">
    <source>
        <dbReference type="RuleBase" id="RU003848"/>
    </source>
</evidence>
<evidence type="ECO:0000256" key="11">
    <source>
        <dbReference type="ARBA" id="ARBA00025614"/>
    </source>
</evidence>
<keyword evidence="5 13" id="KW-0375">Hydrogen ion transport</keyword>
<proteinExistence type="inferred from homology"/>
<evidence type="ECO:0000256" key="2">
    <source>
        <dbReference type="ARBA" id="ARBA00022448"/>
    </source>
</evidence>
<feature type="transmembrane region" description="Helical" evidence="13">
    <location>
        <begin position="36"/>
        <end position="60"/>
    </location>
</feature>